<dbReference type="GO" id="GO:0015074">
    <property type="term" value="P:DNA integration"/>
    <property type="evidence" value="ECO:0007669"/>
    <property type="project" value="UniProtKB-KW"/>
</dbReference>
<dbReference type="CDD" id="cd01189">
    <property type="entry name" value="INT_ICEBs1_C_like"/>
    <property type="match status" value="1"/>
</dbReference>
<dbReference type="GO" id="GO:0006310">
    <property type="term" value="P:DNA recombination"/>
    <property type="evidence" value="ECO:0007669"/>
    <property type="project" value="UniProtKB-KW"/>
</dbReference>
<evidence type="ECO:0000256" key="4">
    <source>
        <dbReference type="ARBA" id="ARBA00023172"/>
    </source>
</evidence>
<evidence type="ECO:0000313" key="8">
    <source>
        <dbReference type="EMBL" id="PWW19174.1"/>
    </source>
</evidence>
<dbReference type="Pfam" id="PF14659">
    <property type="entry name" value="Phage_int_SAM_3"/>
    <property type="match status" value="1"/>
</dbReference>
<dbReference type="Pfam" id="PF00589">
    <property type="entry name" value="Phage_integrase"/>
    <property type="match status" value="1"/>
</dbReference>
<organism evidence="8 9">
    <name type="scientific">Cytobacillus oceanisediminis</name>
    <dbReference type="NCBI Taxonomy" id="665099"/>
    <lineage>
        <taxon>Bacteria</taxon>
        <taxon>Bacillati</taxon>
        <taxon>Bacillota</taxon>
        <taxon>Bacilli</taxon>
        <taxon>Bacillales</taxon>
        <taxon>Bacillaceae</taxon>
        <taxon>Cytobacillus</taxon>
    </lineage>
</organism>
<keyword evidence="4" id="KW-0233">DNA recombination</keyword>
<accession>A0A2V2ZHQ5</accession>
<keyword evidence="3 5" id="KW-0238">DNA-binding</keyword>
<keyword evidence="2" id="KW-0229">DNA integration</keyword>
<gene>
    <name evidence="8" type="ORF">DFO73_12265</name>
</gene>
<evidence type="ECO:0000259" key="6">
    <source>
        <dbReference type="PROSITE" id="PS51898"/>
    </source>
</evidence>
<dbReference type="InterPro" id="IPR004107">
    <property type="entry name" value="Integrase_SAM-like_N"/>
</dbReference>
<reference evidence="8 9" key="1">
    <citation type="submission" date="2018-05" db="EMBL/GenBank/DDBJ databases">
        <title>Freshwater and sediment microbial communities from various areas in North America, analyzing microbe dynamics in response to fracking.</title>
        <authorList>
            <person name="Lamendella R."/>
        </authorList>
    </citation>
    <scope>NUCLEOTIDE SEQUENCE [LARGE SCALE GENOMIC DNA]</scope>
    <source>
        <strain evidence="8 9">15_TX</strain>
    </source>
</reference>
<feature type="domain" description="Core-binding (CB)" evidence="7">
    <location>
        <begin position="85"/>
        <end position="169"/>
    </location>
</feature>
<evidence type="ECO:0000313" key="9">
    <source>
        <dbReference type="Proteomes" id="UP000247150"/>
    </source>
</evidence>
<dbReference type="Pfam" id="PF14657">
    <property type="entry name" value="Arm-DNA-bind_4"/>
    <property type="match status" value="1"/>
</dbReference>
<dbReference type="InterPro" id="IPR028259">
    <property type="entry name" value="AP2-like_int_N"/>
</dbReference>
<dbReference type="AlphaFoldDB" id="A0A2V2ZHQ5"/>
<dbReference type="SUPFAM" id="SSF56349">
    <property type="entry name" value="DNA breaking-rejoining enzymes"/>
    <property type="match status" value="1"/>
</dbReference>
<dbReference type="Gene3D" id="1.10.150.130">
    <property type="match status" value="1"/>
</dbReference>
<comment type="caution">
    <text evidence="8">The sequence shown here is derived from an EMBL/GenBank/DDBJ whole genome shotgun (WGS) entry which is preliminary data.</text>
</comment>
<feature type="domain" description="Tyr recombinase" evidence="6">
    <location>
        <begin position="190"/>
        <end position="391"/>
    </location>
</feature>
<dbReference type="GO" id="GO:0003677">
    <property type="term" value="F:DNA binding"/>
    <property type="evidence" value="ECO:0007669"/>
    <property type="project" value="UniProtKB-UniRule"/>
</dbReference>
<dbReference type="EMBL" id="QGTW01000022">
    <property type="protein sequence ID" value="PWW19174.1"/>
    <property type="molecule type" value="Genomic_DNA"/>
</dbReference>
<dbReference type="PANTHER" id="PTHR30349">
    <property type="entry name" value="PHAGE INTEGRASE-RELATED"/>
    <property type="match status" value="1"/>
</dbReference>
<dbReference type="InterPro" id="IPR011010">
    <property type="entry name" value="DNA_brk_join_enz"/>
</dbReference>
<comment type="similarity">
    <text evidence="1">Belongs to the 'phage' integrase family.</text>
</comment>
<evidence type="ECO:0000256" key="3">
    <source>
        <dbReference type="ARBA" id="ARBA00023125"/>
    </source>
</evidence>
<dbReference type="InterPro" id="IPR013762">
    <property type="entry name" value="Integrase-like_cat_sf"/>
</dbReference>
<dbReference type="Proteomes" id="UP000247150">
    <property type="component" value="Unassembled WGS sequence"/>
</dbReference>
<evidence type="ECO:0000256" key="1">
    <source>
        <dbReference type="ARBA" id="ARBA00008857"/>
    </source>
</evidence>
<proteinExistence type="inferred from homology"/>
<dbReference type="InterPro" id="IPR010998">
    <property type="entry name" value="Integrase_recombinase_N"/>
</dbReference>
<dbReference type="PROSITE" id="PS51898">
    <property type="entry name" value="TYR_RECOMBINASE"/>
    <property type="match status" value="1"/>
</dbReference>
<sequence>MPSSMAIIVSRFHIHFFRRVLELKGHVYKRGESWTFVVDIGRDSSGKRIQKSKGGFKRKKDAETALRKILTEIDENKYIESSKEVFSSFITDWFYNHYKNRLRVTTASSREYMVSSHFIKNNPFADKPLNTITSLDIDSFLNQKLEQGLSTNYIRKMHQLLYQAFNQAIKWKKLSVNPVQDSDPPSVVKRDINIWSYSEIHIFLNECKNDRNYIVFLLAIYTGMRRGEILGLKWSDLDFNKKVIHVSRSLSYIPNGGYVITNLKTRSSNRKIPITEEVINELVKVKKQQEELKNKLGEAFGNNDLVVCTEFGHVQDPRNILRTMKRYIKLSNDTPIRFHDIRHTHASILISSGVDIVKIADRLGHSNPKTTFETYAHLLPHVYNDVAEAFENELKKNQ</sequence>
<dbReference type="PROSITE" id="PS51900">
    <property type="entry name" value="CB"/>
    <property type="match status" value="1"/>
</dbReference>
<protein>
    <submittedName>
        <fullName evidence="8">Site-specific recombinase XerD</fullName>
    </submittedName>
</protein>
<dbReference type="PANTHER" id="PTHR30349:SF64">
    <property type="entry name" value="PROPHAGE INTEGRASE INTD-RELATED"/>
    <property type="match status" value="1"/>
</dbReference>
<dbReference type="InterPro" id="IPR044068">
    <property type="entry name" value="CB"/>
</dbReference>
<evidence type="ECO:0000256" key="2">
    <source>
        <dbReference type="ARBA" id="ARBA00022908"/>
    </source>
</evidence>
<evidence type="ECO:0000256" key="5">
    <source>
        <dbReference type="PROSITE-ProRule" id="PRU01248"/>
    </source>
</evidence>
<dbReference type="InterPro" id="IPR050090">
    <property type="entry name" value="Tyrosine_recombinase_XerCD"/>
</dbReference>
<dbReference type="InterPro" id="IPR002104">
    <property type="entry name" value="Integrase_catalytic"/>
</dbReference>
<name>A0A2V2ZHQ5_9BACI</name>
<dbReference type="Gene3D" id="1.10.443.10">
    <property type="entry name" value="Intergrase catalytic core"/>
    <property type="match status" value="1"/>
</dbReference>
<evidence type="ECO:0000259" key="7">
    <source>
        <dbReference type="PROSITE" id="PS51900"/>
    </source>
</evidence>